<dbReference type="HOGENOM" id="CLU_125322_0_0_6"/>
<dbReference type="SUPFAM" id="SSF54523">
    <property type="entry name" value="Pili subunits"/>
    <property type="match status" value="1"/>
</dbReference>
<protein>
    <submittedName>
        <fullName evidence="2">MSHA pilin protein MshC</fullName>
    </submittedName>
</protein>
<dbReference type="Pfam" id="PF07963">
    <property type="entry name" value="N_methyl"/>
    <property type="match status" value="1"/>
</dbReference>
<sequence>MHRAQRHAGFTLVELVTTIILIAILAVVVVPRLLTSSSYSAFTLRDEFISELRKVQIMAMNNQDRCYRLSVTDTNYQVSRYNGRFSGACTGTLVRTDAPQAFQGGASLALLNGGASTFNIEFNALGVPIINGARCSGNCISVIADETLSLAIESEGYIHDGQ</sequence>
<evidence type="ECO:0000313" key="2">
    <source>
        <dbReference type="EMBL" id="ABZ78384.1"/>
    </source>
</evidence>
<name>B0TVT1_SHEHH</name>
<dbReference type="KEGG" id="shl:Shal_3844"/>
<organism evidence="2 3">
    <name type="scientific">Shewanella halifaxensis (strain HAW-EB4)</name>
    <dbReference type="NCBI Taxonomy" id="458817"/>
    <lineage>
        <taxon>Bacteria</taxon>
        <taxon>Pseudomonadati</taxon>
        <taxon>Pseudomonadota</taxon>
        <taxon>Gammaproteobacteria</taxon>
        <taxon>Alteromonadales</taxon>
        <taxon>Shewanellaceae</taxon>
        <taxon>Shewanella</taxon>
    </lineage>
</organism>
<dbReference type="OrthoDB" id="6385510at2"/>
<reference evidence="2" key="1">
    <citation type="submission" date="2008-01" db="EMBL/GenBank/DDBJ databases">
        <title>Complete sequence of Shewanella halifaxensis HAW-EB4.</title>
        <authorList>
            <consortium name="US DOE Joint Genome Institute"/>
            <person name="Copeland A."/>
            <person name="Lucas S."/>
            <person name="Lapidus A."/>
            <person name="Glavina del Rio T."/>
            <person name="Dalin E."/>
            <person name="Tice H."/>
            <person name="Bruce D."/>
            <person name="Goodwin L."/>
            <person name="Pitluck S."/>
            <person name="Sims D."/>
            <person name="Brettin T."/>
            <person name="Detter J.C."/>
            <person name="Han C."/>
            <person name="Kuske C.R."/>
            <person name="Schmutz J."/>
            <person name="Larimer F."/>
            <person name="Land M."/>
            <person name="Hauser L."/>
            <person name="Kyrpides N."/>
            <person name="Kim E."/>
            <person name="Zhao J.-S."/>
            <person name="Richardson P."/>
        </authorList>
    </citation>
    <scope>NUCLEOTIDE SEQUENCE [LARGE SCALE GENOMIC DNA]</scope>
    <source>
        <strain evidence="2">HAW-EB4</strain>
    </source>
</reference>
<gene>
    <name evidence="2" type="ordered locus">Shal_3844</name>
</gene>
<dbReference type="InterPro" id="IPR012902">
    <property type="entry name" value="N_methyl_site"/>
</dbReference>
<keyword evidence="1" id="KW-0812">Transmembrane</keyword>
<keyword evidence="3" id="KW-1185">Reference proteome</keyword>
<evidence type="ECO:0000313" key="3">
    <source>
        <dbReference type="Proteomes" id="UP000001317"/>
    </source>
</evidence>
<keyword evidence="1" id="KW-1133">Transmembrane helix</keyword>
<dbReference type="STRING" id="458817.Shal_3844"/>
<dbReference type="AlphaFoldDB" id="B0TVT1"/>
<dbReference type="eggNOG" id="COG2165">
    <property type="taxonomic scope" value="Bacteria"/>
</dbReference>
<accession>B0TVT1</accession>
<keyword evidence="1" id="KW-0472">Membrane</keyword>
<dbReference type="Proteomes" id="UP000001317">
    <property type="component" value="Chromosome"/>
</dbReference>
<dbReference type="NCBIfam" id="TIGR02532">
    <property type="entry name" value="IV_pilin_GFxxxE"/>
    <property type="match status" value="1"/>
</dbReference>
<dbReference type="PROSITE" id="PS00409">
    <property type="entry name" value="PROKAR_NTER_METHYL"/>
    <property type="match status" value="1"/>
</dbReference>
<dbReference type="InterPro" id="IPR045584">
    <property type="entry name" value="Pilin-like"/>
</dbReference>
<dbReference type="Gene3D" id="3.30.700.10">
    <property type="entry name" value="Glycoprotein, Type 4 Pilin"/>
    <property type="match status" value="1"/>
</dbReference>
<feature type="transmembrane region" description="Helical" evidence="1">
    <location>
        <begin position="12"/>
        <end position="34"/>
    </location>
</feature>
<proteinExistence type="predicted"/>
<dbReference type="EMBL" id="CP000931">
    <property type="protein sequence ID" value="ABZ78384.1"/>
    <property type="molecule type" value="Genomic_DNA"/>
</dbReference>
<evidence type="ECO:0000256" key="1">
    <source>
        <dbReference type="SAM" id="Phobius"/>
    </source>
</evidence>
<dbReference type="RefSeq" id="WP_012278902.1">
    <property type="nucleotide sequence ID" value="NC_010334.1"/>
</dbReference>